<sequence>MPDQHAMLSASGAHRWLSCPPSAVLEAGLPESSSAAAEQGTVAHALAEWKLRRALHDAPTTKPVSEWIDAEMEALTDDYVAFIQERLRDVRATCADPTVLIEQRLDFSHVVPGGFGTGDAVIIAEPILQIIDLKYGQGVLVEAERNPQLMLYALGALNAFGSLYDIDEVAVTIYQPRRANISTWQVFVTELQAWAAEVVKPTATLAARGDGEFASGEWCRFCKINPTCRARAEANLALARHEFASPAELNDDEIAAVLAQLPQLKAWAADVEAYALSLAVNQGKGWSGFKLVEGRSIRKYAKYADEAAVAQKAEAAGVDVWDRKLKTITALEKQLGKKRFTELLGDLVVKPAGKPALVPESDKRPALTLGDAANEFTLISTK</sequence>
<comment type="caution">
    <text evidence="1">The sequence shown here is derived from an EMBL/GenBank/DDBJ whole genome shotgun (WGS) entry which is preliminary data.</text>
</comment>
<dbReference type="EMBL" id="CADDAV010000010">
    <property type="protein sequence ID" value="CAB0595047.1"/>
    <property type="molecule type" value="Genomic_DNA"/>
</dbReference>
<evidence type="ECO:0008006" key="3">
    <source>
        <dbReference type="Google" id="ProtNLM"/>
    </source>
</evidence>
<name>A0A811G234_CORDP</name>
<organism evidence="1 2">
    <name type="scientific">Corynebacterium diphtheriae</name>
    <dbReference type="NCBI Taxonomy" id="1717"/>
    <lineage>
        <taxon>Bacteria</taxon>
        <taxon>Bacillati</taxon>
        <taxon>Actinomycetota</taxon>
        <taxon>Actinomycetes</taxon>
        <taxon>Mycobacteriales</taxon>
        <taxon>Corynebacteriaceae</taxon>
        <taxon>Corynebacterium</taxon>
    </lineage>
</organism>
<dbReference type="RefSeq" id="WP_072564720.1">
    <property type="nucleotide sequence ID" value="NZ_CP040520.1"/>
</dbReference>
<accession>A0A811G234</accession>
<protein>
    <recommendedName>
        <fullName evidence="3">DUF2800 domain-containing protein</fullName>
    </recommendedName>
</protein>
<dbReference type="Proteomes" id="UP000480222">
    <property type="component" value="Unassembled WGS sequence"/>
</dbReference>
<gene>
    <name evidence="1" type="ORF">CIP107547_00952</name>
</gene>
<dbReference type="AlphaFoldDB" id="A0A811G234"/>
<reference evidence="1 2" key="1">
    <citation type="submission" date="2020-02" db="EMBL/GenBank/DDBJ databases">
        <authorList>
            <person name="Brisse S."/>
        </authorList>
    </citation>
    <scope>NUCLEOTIDE SEQUENCE [LARGE SCALE GENOMIC DNA]</scope>
    <source>
        <strain evidence="1">CIP107547</strain>
    </source>
</reference>
<dbReference type="InterPro" id="IPR021229">
    <property type="entry name" value="DUF2800"/>
</dbReference>
<proteinExistence type="predicted"/>
<evidence type="ECO:0000313" key="1">
    <source>
        <dbReference type="EMBL" id="CAB0595047.1"/>
    </source>
</evidence>
<evidence type="ECO:0000313" key="2">
    <source>
        <dbReference type="Proteomes" id="UP000480222"/>
    </source>
</evidence>
<dbReference type="Pfam" id="PF10926">
    <property type="entry name" value="DUF2800"/>
    <property type="match status" value="1"/>
</dbReference>